<sequence length="171" mass="18124">MRSATRDRAAASGVVEMSMKSIRRRIVMLAFAGSCIAMLGACGAPAEQSVPAGLNLSLTRTTASGAYVVTLDPPTTPPPLNRIHVWTVSVSRASGEPVRGARIDVSGGMPQHGHGLPTRPRVVEIDGNGAYRLQGMKFSMPGWWTITLKVRDAQRDDDVTFNVVLPAAAAS</sequence>
<reference evidence="2 3" key="1">
    <citation type="submission" date="2015-11" db="EMBL/GenBank/DDBJ databases">
        <authorList>
            <person name="Sahl J."/>
            <person name="Wagner D."/>
            <person name="Keim P."/>
        </authorList>
    </citation>
    <scope>NUCLEOTIDE SEQUENCE [LARGE SCALE GENOMIC DNA]</scope>
    <source>
        <strain evidence="2 3">AZ-4-2-10-S1-D7</strain>
    </source>
</reference>
<protein>
    <submittedName>
        <fullName evidence="2">Auxin-binding protein</fullName>
    </submittedName>
</protein>
<dbReference type="InterPro" id="IPR032693">
    <property type="entry name" value="YtkA-like_dom"/>
</dbReference>
<comment type="caution">
    <text evidence="2">The sequence shown here is derived from an EMBL/GenBank/DDBJ whole genome shotgun (WGS) entry which is preliminary data.</text>
</comment>
<dbReference type="AlphaFoldDB" id="A0AAW3PX20"/>
<dbReference type="EMBL" id="LNJP01000002">
    <property type="protein sequence ID" value="KWZ33077.1"/>
    <property type="molecule type" value="Genomic_DNA"/>
</dbReference>
<evidence type="ECO:0000259" key="1">
    <source>
        <dbReference type="Pfam" id="PF13115"/>
    </source>
</evidence>
<organism evidence="2 3">
    <name type="scientific">Burkholderia anthina</name>
    <dbReference type="NCBI Taxonomy" id="179879"/>
    <lineage>
        <taxon>Bacteria</taxon>
        <taxon>Pseudomonadati</taxon>
        <taxon>Pseudomonadota</taxon>
        <taxon>Betaproteobacteria</taxon>
        <taxon>Burkholderiales</taxon>
        <taxon>Burkholderiaceae</taxon>
        <taxon>Burkholderia</taxon>
        <taxon>Burkholderia cepacia complex</taxon>
    </lineage>
</organism>
<gene>
    <name evidence="2" type="ORF">WS64_18785</name>
</gene>
<name>A0AAW3PX20_9BURK</name>
<evidence type="ECO:0000313" key="2">
    <source>
        <dbReference type="EMBL" id="KWZ33077.1"/>
    </source>
</evidence>
<dbReference type="Proteomes" id="UP000070434">
    <property type="component" value="Chromosome 3"/>
</dbReference>
<evidence type="ECO:0000313" key="3">
    <source>
        <dbReference type="Proteomes" id="UP000070434"/>
    </source>
</evidence>
<feature type="domain" description="YtkA-like" evidence="1">
    <location>
        <begin position="82"/>
        <end position="148"/>
    </location>
</feature>
<proteinExistence type="predicted"/>
<dbReference type="Pfam" id="PF13115">
    <property type="entry name" value="YtkA"/>
    <property type="match status" value="1"/>
</dbReference>
<accession>A0AAW3PX20</accession>